<evidence type="ECO:0000256" key="1">
    <source>
        <dbReference type="ARBA" id="ARBA00004370"/>
    </source>
</evidence>
<evidence type="ECO:0000256" key="7">
    <source>
        <dbReference type="RuleBase" id="RU363126"/>
    </source>
</evidence>
<feature type="transmembrane region" description="Helical" evidence="7">
    <location>
        <begin position="269"/>
        <end position="288"/>
    </location>
</feature>
<name>A0A2D0Q1Y4_ICTPU</name>
<feature type="region of interest" description="Disordered" evidence="8">
    <location>
        <begin position="429"/>
        <end position="465"/>
    </location>
</feature>
<feature type="transmembrane region" description="Helical" evidence="7">
    <location>
        <begin position="75"/>
        <end position="94"/>
    </location>
</feature>
<dbReference type="InterPro" id="IPR021134">
    <property type="entry name" value="Bestrophin-like"/>
</dbReference>
<evidence type="ECO:0000313" key="9">
    <source>
        <dbReference type="Proteomes" id="UP000221080"/>
    </source>
</evidence>
<comment type="function">
    <text evidence="7">Forms chloride channels.</text>
</comment>
<comment type="catalytic activity">
    <reaction evidence="5">
        <text>chloride(in) = chloride(out)</text>
        <dbReference type="Rhea" id="RHEA:29823"/>
        <dbReference type="ChEBI" id="CHEBI:17996"/>
    </reaction>
</comment>
<evidence type="ECO:0000256" key="5">
    <source>
        <dbReference type="ARBA" id="ARBA00024167"/>
    </source>
</evidence>
<gene>
    <name evidence="10" type="primary">best2</name>
</gene>
<dbReference type="GO" id="GO:0005886">
    <property type="term" value="C:plasma membrane"/>
    <property type="evidence" value="ECO:0007669"/>
    <property type="project" value="UniProtKB-SubCell"/>
</dbReference>
<keyword evidence="7" id="KW-0406">Ion transport</keyword>
<evidence type="ECO:0000256" key="6">
    <source>
        <dbReference type="ARBA" id="ARBA00034769"/>
    </source>
</evidence>
<keyword evidence="7" id="KW-0868">Chloride</keyword>
<dbReference type="CTD" id="54831"/>
<dbReference type="STRING" id="7998.ENSIPUP00000036211"/>
<keyword evidence="2 7" id="KW-0812">Transmembrane</keyword>
<comment type="similarity">
    <text evidence="6 7">Belongs to the anion channel-forming bestrophin (TC 1.A.46) family. Calcium-sensitive chloride channel subfamily.</text>
</comment>
<dbReference type="PANTHER" id="PTHR10736:SF1">
    <property type="entry name" value="BESTROPHIN-2"/>
    <property type="match status" value="1"/>
</dbReference>
<accession>A0A2D0Q1Y4</accession>
<dbReference type="Proteomes" id="UP000221080">
    <property type="component" value="Chromosome 26"/>
</dbReference>
<dbReference type="KEGG" id="ipu:108258279"/>
<evidence type="ECO:0000313" key="10">
    <source>
        <dbReference type="RefSeq" id="XP_017312297.1"/>
    </source>
</evidence>
<feature type="transmembrane region" description="Helical" evidence="7">
    <location>
        <begin position="234"/>
        <end position="257"/>
    </location>
</feature>
<feature type="region of interest" description="Disordered" evidence="8">
    <location>
        <begin position="575"/>
        <end position="608"/>
    </location>
</feature>
<feature type="transmembrane region" description="Helical" evidence="7">
    <location>
        <begin position="36"/>
        <end position="54"/>
    </location>
</feature>
<dbReference type="RefSeq" id="XP_017312297.1">
    <property type="nucleotide sequence ID" value="XM_017456808.3"/>
</dbReference>
<dbReference type="GeneID" id="108258279"/>
<reference evidence="9" key="1">
    <citation type="journal article" date="2016" name="Nat. Commun.">
        <title>The channel catfish genome sequence provides insights into the evolution of scale formation in teleosts.</title>
        <authorList>
            <person name="Liu Z."/>
            <person name="Liu S."/>
            <person name="Yao J."/>
            <person name="Bao L."/>
            <person name="Zhang J."/>
            <person name="Li Y."/>
            <person name="Jiang C."/>
            <person name="Sun L."/>
            <person name="Wang R."/>
            <person name="Zhang Y."/>
            <person name="Zhou T."/>
            <person name="Zeng Q."/>
            <person name="Fu Q."/>
            <person name="Gao S."/>
            <person name="Li N."/>
            <person name="Koren S."/>
            <person name="Jiang Y."/>
            <person name="Zimin A."/>
            <person name="Xu P."/>
            <person name="Phillippy A.M."/>
            <person name="Geng X."/>
            <person name="Song L."/>
            <person name="Sun F."/>
            <person name="Li C."/>
            <person name="Wang X."/>
            <person name="Chen A."/>
            <person name="Jin Y."/>
            <person name="Yuan Z."/>
            <person name="Yang Y."/>
            <person name="Tan S."/>
            <person name="Peatman E."/>
            <person name="Lu J."/>
            <person name="Qin Z."/>
            <person name="Dunham R."/>
            <person name="Li Z."/>
            <person name="Sonstegard T."/>
            <person name="Feng J."/>
            <person name="Danzmann R.G."/>
            <person name="Schroeder S."/>
            <person name="Scheffler B."/>
            <person name="Duke M.V."/>
            <person name="Ballard L."/>
            <person name="Kucuktas H."/>
            <person name="Kaltenboeck L."/>
            <person name="Liu H."/>
            <person name="Armbruster J."/>
            <person name="Xie Y."/>
            <person name="Kirby M.L."/>
            <person name="Tian Y."/>
            <person name="Flanagan M.E."/>
            <person name="Mu W."/>
            <person name="Waldbieser G.C."/>
        </authorList>
    </citation>
    <scope>NUCLEOTIDE SEQUENCE [LARGE SCALE GENOMIC DNA]</scope>
    <source>
        <strain evidence="9">SDA103</strain>
    </source>
</reference>
<dbReference type="AlphaFoldDB" id="A0A2D0Q1Y4"/>
<dbReference type="Pfam" id="PF01062">
    <property type="entry name" value="Bestrophin"/>
    <property type="match status" value="1"/>
</dbReference>
<reference evidence="10" key="2">
    <citation type="submission" date="2025-08" db="UniProtKB">
        <authorList>
            <consortium name="RefSeq"/>
        </authorList>
    </citation>
    <scope>IDENTIFICATION</scope>
    <source>
        <tissue evidence="10">Blood</tissue>
    </source>
</reference>
<organism evidence="9 10">
    <name type="scientific">Ictalurus punctatus</name>
    <name type="common">Channel catfish</name>
    <name type="synonym">Silurus punctatus</name>
    <dbReference type="NCBI Taxonomy" id="7998"/>
    <lineage>
        <taxon>Eukaryota</taxon>
        <taxon>Metazoa</taxon>
        <taxon>Chordata</taxon>
        <taxon>Craniata</taxon>
        <taxon>Vertebrata</taxon>
        <taxon>Euteleostomi</taxon>
        <taxon>Actinopterygii</taxon>
        <taxon>Neopterygii</taxon>
        <taxon>Teleostei</taxon>
        <taxon>Ostariophysi</taxon>
        <taxon>Siluriformes</taxon>
        <taxon>Ictaluridae</taxon>
        <taxon>Ictalurus</taxon>
    </lineage>
</organism>
<keyword evidence="3 7" id="KW-1133">Transmembrane helix</keyword>
<proteinExistence type="inferred from homology"/>
<keyword evidence="7" id="KW-0869">Chloride channel</keyword>
<sequence>MTVTYTARVANARFCGFSKLLLAWKGSIYKVLYKEFLAFFAMYTAISITYRFILVDQQKRHFEKLSIYCNHYASLIPMSFVLGFYVTVIVNRWWSQYTSIPLPDRVMCVLSGGVQGGDERGRLLRRTLMRYTSLSALLILRSVSTAVFKRFPTVDHVVEAGFMTRQERKRFESLQSPYNKYWIPCVWFANLAAVARCEGRIKDNNTYKLLMEELNQFREKCSMLFHYDMISVPLVYTQVVTLAVYSFFLVCLIGRQFLDPSQGYPGHDLDLYVPIFTLLQFFFYAGWLKVAEQLINPFGEDDDDFETNWLIDRNFQVSMMAVDEMYGDLPKMERDRYWNDSNPRPPYTAATLFVLRKPSFQGSTFDMAISKEEMHFQPLEEIDENLEESATRNHNLALFNRLLSSAPSATSIVGGAFCRTSTQLQRLMRSVNPDTSYSDGEEGEGERYVGRNEGAGGSLPSGLGNDTQSTICICGETSKTHTPLSAQDFNPNGGRVEDGLKKDKNEKELTMLKIPPPLTQVLKQEMKPRLPPSTNTNRSTPDFFSFQPIGDQVMTPQSTDDNALSGMTLLTVPTFPEAPQRASAERKQLQRSISVGSEVNCLSDKAEE</sequence>
<evidence type="ECO:0000256" key="8">
    <source>
        <dbReference type="SAM" id="MobiDB-lite"/>
    </source>
</evidence>
<keyword evidence="7" id="KW-0813">Transport</keyword>
<dbReference type="PANTHER" id="PTHR10736">
    <property type="entry name" value="BESTROPHIN"/>
    <property type="match status" value="1"/>
</dbReference>
<keyword evidence="7" id="KW-1003">Cell membrane</keyword>
<comment type="subcellular location">
    <subcellularLocation>
        <location evidence="7">Cell membrane</location>
        <topology evidence="7">Multi-pass membrane protein</topology>
    </subcellularLocation>
    <subcellularLocation>
        <location evidence="1">Membrane</location>
    </subcellularLocation>
</comment>
<evidence type="ECO:0000256" key="2">
    <source>
        <dbReference type="ARBA" id="ARBA00022692"/>
    </source>
</evidence>
<dbReference type="OrthoDB" id="201595at2759"/>
<keyword evidence="4 7" id="KW-0472">Membrane</keyword>
<keyword evidence="7" id="KW-0407">Ion channel</keyword>
<evidence type="ECO:0000256" key="3">
    <source>
        <dbReference type="ARBA" id="ARBA00022989"/>
    </source>
</evidence>
<dbReference type="GO" id="GO:0034707">
    <property type="term" value="C:chloride channel complex"/>
    <property type="evidence" value="ECO:0007669"/>
    <property type="project" value="UniProtKB-KW"/>
</dbReference>
<dbReference type="InterPro" id="IPR000615">
    <property type="entry name" value="Bestrophin"/>
</dbReference>
<keyword evidence="9" id="KW-1185">Reference proteome</keyword>
<protein>
    <recommendedName>
        <fullName evidence="7">Bestrophin homolog</fullName>
    </recommendedName>
</protein>
<evidence type="ECO:0000256" key="4">
    <source>
        <dbReference type="ARBA" id="ARBA00023136"/>
    </source>
</evidence>
<dbReference type="OMA" id="APECGCG"/>
<dbReference type="GO" id="GO:0005254">
    <property type="term" value="F:chloride channel activity"/>
    <property type="evidence" value="ECO:0007669"/>
    <property type="project" value="UniProtKB-KW"/>
</dbReference>